<dbReference type="EMBL" id="JAZIBG010000009">
    <property type="protein sequence ID" value="MEF7612971.1"/>
    <property type="molecule type" value="Genomic_DNA"/>
</dbReference>
<keyword evidence="2" id="KW-1185">Reference proteome</keyword>
<name>A0AAW9PZL5_9BURK</name>
<dbReference type="AlphaFoldDB" id="A0AAW9PZL5"/>
<comment type="caution">
    <text evidence="1">The sequence shown here is derived from an EMBL/GenBank/DDBJ whole genome shotgun (WGS) entry which is preliminary data.</text>
</comment>
<gene>
    <name evidence="1" type="ORF">V4F39_03540</name>
</gene>
<evidence type="ECO:0008006" key="3">
    <source>
        <dbReference type="Google" id="ProtNLM"/>
    </source>
</evidence>
<accession>A0AAW9PZL5</accession>
<dbReference type="Proteomes" id="UP001336250">
    <property type="component" value="Unassembled WGS sequence"/>
</dbReference>
<proteinExistence type="predicted"/>
<protein>
    <recommendedName>
        <fullName evidence="3">DUF2867 domain-containing protein</fullName>
    </recommendedName>
</protein>
<reference evidence="1 2" key="1">
    <citation type="submission" date="2024-02" db="EMBL/GenBank/DDBJ databases">
        <title>Genome sequence of Aquincola sp. MAHUQ-54.</title>
        <authorList>
            <person name="Huq M.A."/>
        </authorList>
    </citation>
    <scope>NUCLEOTIDE SEQUENCE [LARGE SCALE GENOMIC DNA]</scope>
    <source>
        <strain evidence="1 2">MAHUQ-54</strain>
    </source>
</reference>
<dbReference type="RefSeq" id="WP_332287883.1">
    <property type="nucleotide sequence ID" value="NZ_JAZIBG010000009.1"/>
</dbReference>
<sequence length="201" mass="22243">MRPRPEAGPADPPGMDWLPAVHFHERHGRRGVPCTPEALIAAVRGFDDRSDPLLNGLLWLREWPARHLLPAGARRRIPAERPRFGLAQFVVLESTPARIVYGLAGRFWQADFGLVPLADGQAFRRFGEPGAAKLVLAFGARAAASGRGSDLETVTAVHCCDAAARRRFLPYWLLVRPFSGWIRRRLLSRIQAACAPDRQGA</sequence>
<evidence type="ECO:0000313" key="2">
    <source>
        <dbReference type="Proteomes" id="UP001336250"/>
    </source>
</evidence>
<organism evidence="1 2">
    <name type="scientific">Aquincola agrisoli</name>
    <dbReference type="NCBI Taxonomy" id="3119538"/>
    <lineage>
        <taxon>Bacteria</taxon>
        <taxon>Pseudomonadati</taxon>
        <taxon>Pseudomonadota</taxon>
        <taxon>Betaproteobacteria</taxon>
        <taxon>Burkholderiales</taxon>
        <taxon>Sphaerotilaceae</taxon>
        <taxon>Aquincola</taxon>
    </lineage>
</organism>
<evidence type="ECO:0000313" key="1">
    <source>
        <dbReference type="EMBL" id="MEF7612971.1"/>
    </source>
</evidence>